<dbReference type="Gene3D" id="1.25.40.20">
    <property type="entry name" value="Ankyrin repeat-containing domain"/>
    <property type="match status" value="1"/>
</dbReference>
<dbReference type="PRINTS" id="PR01415">
    <property type="entry name" value="ANKYRIN"/>
</dbReference>
<dbReference type="SUPFAM" id="SSF48403">
    <property type="entry name" value="Ankyrin repeat"/>
    <property type="match status" value="1"/>
</dbReference>
<sequence>MNHVDVEGVMNHGDQLEQKLQGSYELTNITVFGIQKEFLKGGETPLYVASQQNRTEIVKFLLDNNADVNKANNEGQTPLFVACYRDHSDSDVVQLLVDNNADVNKASNSGETPLQWGSRKNAL</sequence>
<evidence type="ECO:0000313" key="3">
    <source>
        <dbReference type="EMBL" id="CAL4099059.1"/>
    </source>
</evidence>
<evidence type="ECO:0000256" key="2">
    <source>
        <dbReference type="SAM" id="MobiDB-lite"/>
    </source>
</evidence>
<name>A0AAV2QRY5_MEGNR</name>
<reference evidence="3 4" key="1">
    <citation type="submission" date="2024-05" db="EMBL/GenBank/DDBJ databases">
        <authorList>
            <person name="Wallberg A."/>
        </authorList>
    </citation>
    <scope>NUCLEOTIDE SEQUENCE [LARGE SCALE GENOMIC DNA]</scope>
</reference>
<accession>A0AAV2QRY5</accession>
<dbReference type="InterPro" id="IPR036770">
    <property type="entry name" value="Ankyrin_rpt-contain_sf"/>
</dbReference>
<feature type="compositionally biased region" description="Polar residues" evidence="2">
    <location>
        <begin position="102"/>
        <end position="112"/>
    </location>
</feature>
<dbReference type="EMBL" id="CAXKWB010010740">
    <property type="protein sequence ID" value="CAL4099059.1"/>
    <property type="molecule type" value="Genomic_DNA"/>
</dbReference>
<dbReference type="InterPro" id="IPR002110">
    <property type="entry name" value="Ankyrin_rpt"/>
</dbReference>
<evidence type="ECO:0000256" key="1">
    <source>
        <dbReference type="PROSITE-ProRule" id="PRU00023"/>
    </source>
</evidence>
<feature type="repeat" description="ANK" evidence="1">
    <location>
        <begin position="74"/>
        <end position="108"/>
    </location>
</feature>
<dbReference type="PROSITE" id="PS50088">
    <property type="entry name" value="ANK_REPEAT"/>
    <property type="match status" value="2"/>
</dbReference>
<dbReference type="AlphaFoldDB" id="A0AAV2QRY5"/>
<feature type="region of interest" description="Disordered" evidence="2">
    <location>
        <begin position="102"/>
        <end position="123"/>
    </location>
</feature>
<dbReference type="Pfam" id="PF13637">
    <property type="entry name" value="Ank_4"/>
    <property type="match status" value="1"/>
</dbReference>
<proteinExistence type="predicted"/>
<dbReference type="Proteomes" id="UP001497623">
    <property type="component" value="Unassembled WGS sequence"/>
</dbReference>
<dbReference type="InterPro" id="IPR039323">
    <property type="entry name" value="ANKRD_45/46/60"/>
</dbReference>
<protein>
    <submittedName>
        <fullName evidence="3">Uncharacterized protein</fullName>
    </submittedName>
</protein>
<comment type="caution">
    <text evidence="3">The sequence shown here is derived from an EMBL/GenBank/DDBJ whole genome shotgun (WGS) entry which is preliminary data.</text>
</comment>
<gene>
    <name evidence="3" type="ORF">MNOR_LOCUS16389</name>
</gene>
<dbReference type="PANTHER" id="PTHR22677">
    <property type="entry name" value="ANKYRIN REPEAT DOMAIN-CONTAINING PROTEIN 60"/>
    <property type="match status" value="1"/>
</dbReference>
<dbReference type="PROSITE" id="PS50297">
    <property type="entry name" value="ANK_REP_REGION"/>
    <property type="match status" value="2"/>
</dbReference>
<dbReference type="SMART" id="SM00248">
    <property type="entry name" value="ANK"/>
    <property type="match status" value="2"/>
</dbReference>
<evidence type="ECO:0000313" key="4">
    <source>
        <dbReference type="Proteomes" id="UP001497623"/>
    </source>
</evidence>
<organism evidence="3 4">
    <name type="scientific">Meganyctiphanes norvegica</name>
    <name type="common">Northern krill</name>
    <name type="synonym">Thysanopoda norvegica</name>
    <dbReference type="NCBI Taxonomy" id="48144"/>
    <lineage>
        <taxon>Eukaryota</taxon>
        <taxon>Metazoa</taxon>
        <taxon>Ecdysozoa</taxon>
        <taxon>Arthropoda</taxon>
        <taxon>Crustacea</taxon>
        <taxon>Multicrustacea</taxon>
        <taxon>Malacostraca</taxon>
        <taxon>Eumalacostraca</taxon>
        <taxon>Eucarida</taxon>
        <taxon>Euphausiacea</taxon>
        <taxon>Euphausiidae</taxon>
        <taxon>Meganyctiphanes</taxon>
    </lineage>
</organism>
<dbReference type="PANTHER" id="PTHR22677:SF4">
    <property type="entry name" value="USHER SYNDROME TYPE-1G PROTEIN-LIKE PROTEIN"/>
    <property type="match status" value="1"/>
</dbReference>
<keyword evidence="1" id="KW-0040">ANK repeat</keyword>
<keyword evidence="4" id="KW-1185">Reference proteome</keyword>
<feature type="repeat" description="ANK" evidence="1">
    <location>
        <begin position="41"/>
        <end position="73"/>
    </location>
</feature>
<feature type="non-terminal residue" evidence="3">
    <location>
        <position position="123"/>
    </location>
</feature>